<evidence type="ECO:0000313" key="2">
    <source>
        <dbReference type="EMBL" id="SEG41316.1"/>
    </source>
</evidence>
<proteinExistence type="predicted"/>
<accession>A0A1H6A0S7</accession>
<dbReference type="OrthoDB" id="9791898at2"/>
<dbReference type="InterPro" id="IPR041494">
    <property type="entry name" value="PIN7"/>
</dbReference>
<gene>
    <name evidence="2" type="ORF">SAMN04488045_2717</name>
</gene>
<dbReference type="EMBL" id="FNUZ01000004">
    <property type="protein sequence ID" value="SEG41316.1"/>
    <property type="molecule type" value="Genomic_DNA"/>
</dbReference>
<protein>
    <recommendedName>
        <fullName evidence="1">PIN-like domain-containing protein</fullName>
    </recommendedName>
</protein>
<evidence type="ECO:0000313" key="3">
    <source>
        <dbReference type="Proteomes" id="UP000236752"/>
    </source>
</evidence>
<organism evidence="2 3">
    <name type="scientific">Thalassococcus halodurans</name>
    <dbReference type="NCBI Taxonomy" id="373675"/>
    <lineage>
        <taxon>Bacteria</taxon>
        <taxon>Pseudomonadati</taxon>
        <taxon>Pseudomonadota</taxon>
        <taxon>Alphaproteobacteria</taxon>
        <taxon>Rhodobacterales</taxon>
        <taxon>Roseobacteraceae</taxon>
        <taxon>Thalassococcus</taxon>
    </lineage>
</organism>
<evidence type="ECO:0000259" key="1">
    <source>
        <dbReference type="Pfam" id="PF18475"/>
    </source>
</evidence>
<feature type="domain" description="PIN-like" evidence="1">
    <location>
        <begin position="7"/>
        <end position="105"/>
    </location>
</feature>
<sequence>MSTNHIFVDFENVQPKNFGLLLEHDVRVIVFVGATQTTISTEVAKAVQSLGDRATYCSISQTRANALDFHITYYLGRACALKDGDYFHIISKDKGYDPLIEHLRADNLKVRRWTSISELPFIAANQKDLIKDRIELVTTNLKSRKANLPKKTQTLANSIKSMFGNSLDIAECEDLVTALEKQGRIAVDAGAVTYCNL</sequence>
<dbReference type="AlphaFoldDB" id="A0A1H6A0S7"/>
<dbReference type="RefSeq" id="WP_103911041.1">
    <property type="nucleotide sequence ID" value="NZ_FNUZ01000004.1"/>
</dbReference>
<dbReference type="Pfam" id="PF18475">
    <property type="entry name" value="PIN7"/>
    <property type="match status" value="1"/>
</dbReference>
<keyword evidence="3" id="KW-1185">Reference proteome</keyword>
<reference evidence="2 3" key="1">
    <citation type="submission" date="2016-10" db="EMBL/GenBank/DDBJ databases">
        <authorList>
            <person name="de Groot N.N."/>
        </authorList>
    </citation>
    <scope>NUCLEOTIDE SEQUENCE [LARGE SCALE GENOMIC DNA]</scope>
    <source>
        <strain evidence="2 3">DSM 26915</strain>
    </source>
</reference>
<dbReference type="Proteomes" id="UP000236752">
    <property type="component" value="Unassembled WGS sequence"/>
</dbReference>
<name>A0A1H6A0S7_9RHOB</name>